<dbReference type="Proteomes" id="UP000010556">
    <property type="component" value="Unassembled WGS sequence"/>
</dbReference>
<evidence type="ECO:0000313" key="2">
    <source>
        <dbReference type="EMBL" id="ELK36373.1"/>
    </source>
</evidence>
<feature type="compositionally biased region" description="Basic and acidic residues" evidence="1">
    <location>
        <begin position="12"/>
        <end position="21"/>
    </location>
</feature>
<name>L5MF61_MYODS</name>
<dbReference type="AlphaFoldDB" id="L5MF61"/>
<keyword evidence="3" id="KW-1185">Reference proteome</keyword>
<protein>
    <submittedName>
        <fullName evidence="2">Uncharacterized protein</fullName>
    </submittedName>
</protein>
<organism evidence="2 3">
    <name type="scientific">Myotis davidii</name>
    <name type="common">David's myotis</name>
    <dbReference type="NCBI Taxonomy" id="225400"/>
    <lineage>
        <taxon>Eukaryota</taxon>
        <taxon>Metazoa</taxon>
        <taxon>Chordata</taxon>
        <taxon>Craniata</taxon>
        <taxon>Vertebrata</taxon>
        <taxon>Euteleostomi</taxon>
        <taxon>Mammalia</taxon>
        <taxon>Eutheria</taxon>
        <taxon>Laurasiatheria</taxon>
        <taxon>Chiroptera</taxon>
        <taxon>Yangochiroptera</taxon>
        <taxon>Vespertilionidae</taxon>
        <taxon>Myotis</taxon>
    </lineage>
</organism>
<dbReference type="EMBL" id="KB101600">
    <property type="protein sequence ID" value="ELK36373.1"/>
    <property type="molecule type" value="Genomic_DNA"/>
</dbReference>
<proteinExistence type="predicted"/>
<feature type="region of interest" description="Disordered" evidence="1">
    <location>
        <begin position="1"/>
        <end position="123"/>
    </location>
</feature>
<sequence>MNVQGAPRNRKYKEELRKAGEHVTSLGPMTEKRGHWDRVATGQPRNQPQLLPTFRLPMTGPPGPVGPSGKDGSNGIPGPIGPPGPRGRSGETGPAVSALTPSLLPGVSPASQRRELSGAAACS</sequence>
<accession>L5MF61</accession>
<reference evidence="3" key="1">
    <citation type="journal article" date="2013" name="Science">
        <title>Comparative analysis of bat genomes provides insight into the evolution of flight and immunity.</title>
        <authorList>
            <person name="Zhang G."/>
            <person name="Cowled C."/>
            <person name="Shi Z."/>
            <person name="Huang Z."/>
            <person name="Bishop-Lilly K.A."/>
            <person name="Fang X."/>
            <person name="Wynne J.W."/>
            <person name="Xiong Z."/>
            <person name="Baker M.L."/>
            <person name="Zhao W."/>
            <person name="Tachedjian M."/>
            <person name="Zhu Y."/>
            <person name="Zhou P."/>
            <person name="Jiang X."/>
            <person name="Ng J."/>
            <person name="Yang L."/>
            <person name="Wu L."/>
            <person name="Xiao J."/>
            <person name="Feng Y."/>
            <person name="Chen Y."/>
            <person name="Sun X."/>
            <person name="Zhang Y."/>
            <person name="Marsh G.A."/>
            <person name="Crameri G."/>
            <person name="Broder C.C."/>
            <person name="Frey K.G."/>
            <person name="Wang L.F."/>
            <person name="Wang J."/>
        </authorList>
    </citation>
    <scope>NUCLEOTIDE SEQUENCE [LARGE SCALE GENOMIC DNA]</scope>
</reference>
<gene>
    <name evidence="2" type="ORF">MDA_GLEAN10022504</name>
</gene>
<evidence type="ECO:0000313" key="3">
    <source>
        <dbReference type="Proteomes" id="UP000010556"/>
    </source>
</evidence>
<evidence type="ECO:0000256" key="1">
    <source>
        <dbReference type="SAM" id="MobiDB-lite"/>
    </source>
</evidence>